<dbReference type="AlphaFoldDB" id="A0A9D1TPZ4"/>
<feature type="domain" description="XdhC Rossmann" evidence="2">
    <location>
        <begin position="190"/>
        <end position="333"/>
    </location>
</feature>
<name>A0A9D1TPZ4_9BACT</name>
<evidence type="ECO:0000313" key="4">
    <source>
        <dbReference type="Proteomes" id="UP000886752"/>
    </source>
</evidence>
<evidence type="ECO:0000259" key="1">
    <source>
        <dbReference type="Pfam" id="PF02625"/>
    </source>
</evidence>
<organism evidence="3 4">
    <name type="scientific">Candidatus Desulfovibrio intestinipullorum</name>
    <dbReference type="NCBI Taxonomy" id="2838536"/>
    <lineage>
        <taxon>Bacteria</taxon>
        <taxon>Pseudomonadati</taxon>
        <taxon>Thermodesulfobacteriota</taxon>
        <taxon>Desulfovibrionia</taxon>
        <taxon>Desulfovibrionales</taxon>
        <taxon>Desulfovibrionaceae</taxon>
        <taxon>Desulfovibrio</taxon>
    </lineage>
</organism>
<dbReference type="PANTHER" id="PTHR30388">
    <property type="entry name" value="ALDEHYDE OXIDOREDUCTASE MOLYBDENUM COFACTOR ASSEMBLY PROTEIN"/>
    <property type="match status" value="1"/>
</dbReference>
<dbReference type="InterPro" id="IPR052698">
    <property type="entry name" value="MoCofactor_Util/Proc"/>
</dbReference>
<proteinExistence type="predicted"/>
<dbReference type="Pfam" id="PF13478">
    <property type="entry name" value="XdhC_C"/>
    <property type="match status" value="1"/>
</dbReference>
<evidence type="ECO:0000313" key="3">
    <source>
        <dbReference type="EMBL" id="HIV99945.1"/>
    </source>
</evidence>
<reference evidence="3" key="2">
    <citation type="submission" date="2021-04" db="EMBL/GenBank/DDBJ databases">
        <authorList>
            <person name="Gilroy R."/>
        </authorList>
    </citation>
    <scope>NUCLEOTIDE SEQUENCE</scope>
    <source>
        <strain evidence="3">ChiHecec2B26-446</strain>
    </source>
</reference>
<accession>A0A9D1TPZ4</accession>
<dbReference type="EMBL" id="DXHV01000025">
    <property type="protein sequence ID" value="HIV99945.1"/>
    <property type="molecule type" value="Genomic_DNA"/>
</dbReference>
<dbReference type="InterPro" id="IPR003777">
    <property type="entry name" value="XdhC_CoxI"/>
</dbReference>
<dbReference type="InterPro" id="IPR027051">
    <property type="entry name" value="XdhC_Rossmann_dom"/>
</dbReference>
<dbReference type="Gene3D" id="3.40.50.720">
    <property type="entry name" value="NAD(P)-binding Rossmann-like Domain"/>
    <property type="match status" value="1"/>
</dbReference>
<evidence type="ECO:0000259" key="2">
    <source>
        <dbReference type="Pfam" id="PF13478"/>
    </source>
</evidence>
<dbReference type="Proteomes" id="UP000886752">
    <property type="component" value="Unassembled WGS sequence"/>
</dbReference>
<gene>
    <name evidence="3" type="ORF">H9894_01980</name>
</gene>
<comment type="caution">
    <text evidence="3">The sequence shown here is derived from an EMBL/GenBank/DDBJ whole genome shotgun (WGS) entry which is preliminary data.</text>
</comment>
<dbReference type="Pfam" id="PF02625">
    <property type="entry name" value="XdhC_CoxI"/>
    <property type="match status" value="1"/>
</dbReference>
<dbReference type="PANTHER" id="PTHR30388:SF6">
    <property type="entry name" value="XANTHINE DEHYDROGENASE SUBUNIT A-RELATED"/>
    <property type="match status" value="1"/>
</dbReference>
<feature type="domain" description="XdhC- CoxI" evidence="1">
    <location>
        <begin position="11"/>
        <end position="76"/>
    </location>
</feature>
<reference evidence="3" key="1">
    <citation type="journal article" date="2021" name="PeerJ">
        <title>Extensive microbial diversity within the chicken gut microbiome revealed by metagenomics and culture.</title>
        <authorList>
            <person name="Gilroy R."/>
            <person name="Ravi A."/>
            <person name="Getino M."/>
            <person name="Pursley I."/>
            <person name="Horton D.L."/>
            <person name="Alikhan N.F."/>
            <person name="Baker D."/>
            <person name="Gharbi K."/>
            <person name="Hall N."/>
            <person name="Watson M."/>
            <person name="Adriaenssens E.M."/>
            <person name="Foster-Nyarko E."/>
            <person name="Jarju S."/>
            <person name="Secka A."/>
            <person name="Antonio M."/>
            <person name="Oren A."/>
            <person name="Chaudhuri R.R."/>
            <person name="La Ragione R."/>
            <person name="Hildebrand F."/>
            <person name="Pallen M.J."/>
        </authorList>
    </citation>
    <scope>NUCLEOTIDE SEQUENCE</scope>
    <source>
        <strain evidence="3">ChiHecec2B26-446</strain>
    </source>
</reference>
<protein>
    <submittedName>
        <fullName evidence="3">XdhC family protein</fullName>
    </submittedName>
</protein>
<sequence>MSIVESIGHELAARKNLALVSIVKQLASAPRHAGASMLVGEEGLLAGTIGGSILEKQAIEAGMRVAKSGVAEFMDFQLSGTDAASNGMICGGSMRVFVEPLRPDGPTTVLFQRLAIAQGVGDDMFSVVPVVAPGARRLCRKKAKTWPLPTELSALVREELEKNDLAAPLELEDSRGQRFVIEPWPGPWRLLCLGGGHVALATARLAASTGFTVCVLDDREEFASKERFPMAAVTRAVPEYEDCLAGIATEEKTFIVIMTRGHVYDRKVLSQALRTQASYIGMIGSNRKIAATFAGLKEEGFTDEDLARVTAPVGLSIGAETPEEIAVSIMAQLIATRSLLQGTDRHLNADLAGRVHKFG</sequence>